<protein>
    <recommendedName>
        <fullName evidence="3">Loader and inhibitor of G40P protein</fullName>
    </recommendedName>
</protein>
<keyword evidence="2" id="KW-1185">Reference proteome</keyword>
<dbReference type="Proteomes" id="UP000553776">
    <property type="component" value="Unassembled WGS sequence"/>
</dbReference>
<reference evidence="1 2" key="1">
    <citation type="submission" date="2020-08" db="EMBL/GenBank/DDBJ databases">
        <title>Cohnella phylogeny.</title>
        <authorList>
            <person name="Dunlap C."/>
        </authorList>
    </citation>
    <scope>NUCLEOTIDE SEQUENCE [LARGE SCALE GENOMIC DNA]</scope>
    <source>
        <strain evidence="1 2">DSM 25239</strain>
    </source>
</reference>
<name>A0A841TNN1_9BACL</name>
<dbReference type="RefSeq" id="WP_185133958.1">
    <property type="nucleotide sequence ID" value="NZ_JACJVR010000002.1"/>
</dbReference>
<accession>A0A841TNN1</accession>
<evidence type="ECO:0000313" key="1">
    <source>
        <dbReference type="EMBL" id="MBB6689936.1"/>
    </source>
</evidence>
<organism evidence="1 2">
    <name type="scientific">Cohnella xylanilytica</name>
    <dbReference type="NCBI Taxonomy" id="557555"/>
    <lineage>
        <taxon>Bacteria</taxon>
        <taxon>Bacillati</taxon>
        <taxon>Bacillota</taxon>
        <taxon>Bacilli</taxon>
        <taxon>Bacillales</taxon>
        <taxon>Paenibacillaceae</taxon>
        <taxon>Cohnella</taxon>
    </lineage>
</organism>
<proteinExistence type="predicted"/>
<dbReference type="Gene3D" id="1.10.8.200">
    <property type="entry name" value="Replisome organizer (g39p helicase loader/inhibitor protein)"/>
    <property type="match status" value="1"/>
</dbReference>
<dbReference type="AlphaFoldDB" id="A0A841TNN1"/>
<gene>
    <name evidence="1" type="ORF">H7B90_00830</name>
</gene>
<comment type="caution">
    <text evidence="1">The sequence shown here is derived from an EMBL/GenBank/DDBJ whole genome shotgun (WGS) entry which is preliminary data.</text>
</comment>
<evidence type="ECO:0008006" key="3">
    <source>
        <dbReference type="Google" id="ProtNLM"/>
    </source>
</evidence>
<sequence>MELVEIAELYQHIKKYYPFFDASVERVKEDFKYLKDFPASVARDNIDRHILTETVTPGIAHIRGRLGEQIDRERMQSKTAEHVENLERWSQCDAPPPTGYWEEMKARLRGDRA</sequence>
<dbReference type="EMBL" id="JACJVR010000002">
    <property type="protein sequence ID" value="MBB6689936.1"/>
    <property type="molecule type" value="Genomic_DNA"/>
</dbReference>
<evidence type="ECO:0000313" key="2">
    <source>
        <dbReference type="Proteomes" id="UP000553776"/>
    </source>
</evidence>